<keyword evidence="10" id="KW-1185">Reference proteome</keyword>
<name>A0A420ECU2_9ALTE</name>
<evidence type="ECO:0000256" key="1">
    <source>
        <dbReference type="ARBA" id="ARBA00004167"/>
    </source>
</evidence>
<keyword evidence="4 7" id="KW-1133">Transmembrane helix</keyword>
<accession>A0A420ECU2</accession>
<dbReference type="Gene3D" id="2.30.30.40">
    <property type="entry name" value="SH3 Domains"/>
    <property type="match status" value="1"/>
</dbReference>
<keyword evidence="2 7" id="KW-0812">Transmembrane</keyword>
<dbReference type="NCBIfam" id="TIGR04211">
    <property type="entry name" value="SH3_and_anchor"/>
    <property type="match status" value="1"/>
</dbReference>
<sequence>MIFRILTLILGITISGVSFAESRYIADDLFVYMHSGSSNEYRITGSVNAGEKITVLNYNAQTKYTQIRTANNRTGWVESKFLNKEEGLAAQLAATKATLSTVQAQLDDFQNNSELKQNQQAKTIVDQQNELDKVLIDNADLSSQMSQLRQHNGELQQQIDTMDEAQLMKWFMYGGFVAGAGLILGLIIPMLPRRQKRDPRWM</sequence>
<dbReference type="EMBL" id="RAQO01000005">
    <property type="protein sequence ID" value="RKF18442.1"/>
    <property type="molecule type" value="Genomic_DNA"/>
</dbReference>
<keyword evidence="5 7" id="KW-0472">Membrane</keyword>
<keyword evidence="3" id="KW-0732">Signal</keyword>
<organism evidence="9 10">
    <name type="scientific">Alginatibacterium sediminis</name>
    <dbReference type="NCBI Taxonomy" id="2164068"/>
    <lineage>
        <taxon>Bacteria</taxon>
        <taxon>Pseudomonadati</taxon>
        <taxon>Pseudomonadota</taxon>
        <taxon>Gammaproteobacteria</taxon>
        <taxon>Alteromonadales</taxon>
        <taxon>Alteromonadaceae</taxon>
        <taxon>Alginatibacterium</taxon>
    </lineage>
</organism>
<comment type="caution">
    <text evidence="9">The sequence shown here is derived from an EMBL/GenBank/DDBJ whole genome shotgun (WGS) entry which is preliminary data.</text>
</comment>
<protein>
    <submittedName>
        <fullName evidence="9">TIGR04211 family SH3 domain-containing protein</fullName>
    </submittedName>
</protein>
<dbReference type="GO" id="GO:0016020">
    <property type="term" value="C:membrane"/>
    <property type="evidence" value="ECO:0007669"/>
    <property type="project" value="UniProtKB-SubCell"/>
</dbReference>
<dbReference type="Pfam" id="PF08239">
    <property type="entry name" value="SH3_3"/>
    <property type="match status" value="1"/>
</dbReference>
<reference evidence="9 10" key="1">
    <citation type="submission" date="2018-09" db="EMBL/GenBank/DDBJ databases">
        <authorList>
            <person name="Wang Z."/>
        </authorList>
    </citation>
    <scope>NUCLEOTIDE SEQUENCE [LARGE SCALE GENOMIC DNA]</scope>
    <source>
        <strain evidence="9 10">ALS 81</strain>
    </source>
</reference>
<dbReference type="AlphaFoldDB" id="A0A420ECU2"/>
<evidence type="ECO:0000259" key="8">
    <source>
        <dbReference type="PROSITE" id="PS51781"/>
    </source>
</evidence>
<dbReference type="InterPro" id="IPR003646">
    <property type="entry name" value="SH3-like_bac-type"/>
</dbReference>
<proteinExistence type="predicted"/>
<dbReference type="OrthoDB" id="9790951at2"/>
<gene>
    <name evidence="9" type="ORF">DBZ36_08485</name>
</gene>
<keyword evidence="6" id="KW-0175">Coiled coil</keyword>
<dbReference type="RefSeq" id="WP_120354521.1">
    <property type="nucleotide sequence ID" value="NZ_RAQO01000005.1"/>
</dbReference>
<feature type="coiled-coil region" evidence="6">
    <location>
        <begin position="92"/>
        <end position="168"/>
    </location>
</feature>
<evidence type="ECO:0000256" key="7">
    <source>
        <dbReference type="SAM" id="Phobius"/>
    </source>
</evidence>
<evidence type="ECO:0000313" key="9">
    <source>
        <dbReference type="EMBL" id="RKF18442.1"/>
    </source>
</evidence>
<feature type="transmembrane region" description="Helical" evidence="7">
    <location>
        <begin position="170"/>
        <end position="192"/>
    </location>
</feature>
<dbReference type="PROSITE" id="PS51781">
    <property type="entry name" value="SH3B"/>
    <property type="match status" value="1"/>
</dbReference>
<evidence type="ECO:0000256" key="3">
    <source>
        <dbReference type="ARBA" id="ARBA00022729"/>
    </source>
</evidence>
<dbReference type="Proteomes" id="UP000286482">
    <property type="component" value="Unassembled WGS sequence"/>
</dbReference>
<evidence type="ECO:0000313" key="10">
    <source>
        <dbReference type="Proteomes" id="UP000286482"/>
    </source>
</evidence>
<evidence type="ECO:0000256" key="2">
    <source>
        <dbReference type="ARBA" id="ARBA00022692"/>
    </source>
</evidence>
<comment type="subcellular location">
    <subcellularLocation>
        <location evidence="1">Membrane</location>
        <topology evidence="1">Single-pass membrane protein</topology>
    </subcellularLocation>
</comment>
<dbReference type="InterPro" id="IPR016476">
    <property type="entry name" value="SH3_dom_pro"/>
</dbReference>
<dbReference type="PIRSF" id="PIRSF006158">
    <property type="entry name" value="UCP006158_SH3"/>
    <property type="match status" value="1"/>
</dbReference>
<dbReference type="SMART" id="SM00287">
    <property type="entry name" value="SH3b"/>
    <property type="match status" value="1"/>
</dbReference>
<evidence type="ECO:0000256" key="6">
    <source>
        <dbReference type="SAM" id="Coils"/>
    </source>
</evidence>
<evidence type="ECO:0000256" key="5">
    <source>
        <dbReference type="ARBA" id="ARBA00023136"/>
    </source>
</evidence>
<evidence type="ECO:0000256" key="4">
    <source>
        <dbReference type="ARBA" id="ARBA00022989"/>
    </source>
</evidence>
<feature type="domain" description="SH3b" evidence="8">
    <location>
        <begin position="19"/>
        <end position="86"/>
    </location>
</feature>